<organism evidence="1 2">
    <name type="scientific">Smallanthus sonchifolius</name>
    <dbReference type="NCBI Taxonomy" id="185202"/>
    <lineage>
        <taxon>Eukaryota</taxon>
        <taxon>Viridiplantae</taxon>
        <taxon>Streptophyta</taxon>
        <taxon>Embryophyta</taxon>
        <taxon>Tracheophyta</taxon>
        <taxon>Spermatophyta</taxon>
        <taxon>Magnoliopsida</taxon>
        <taxon>eudicotyledons</taxon>
        <taxon>Gunneridae</taxon>
        <taxon>Pentapetalae</taxon>
        <taxon>asterids</taxon>
        <taxon>campanulids</taxon>
        <taxon>Asterales</taxon>
        <taxon>Asteraceae</taxon>
        <taxon>Asteroideae</taxon>
        <taxon>Heliantheae alliance</taxon>
        <taxon>Millerieae</taxon>
        <taxon>Smallanthus</taxon>
    </lineage>
</organism>
<keyword evidence="2" id="KW-1185">Reference proteome</keyword>
<dbReference type="EMBL" id="CM042022">
    <property type="protein sequence ID" value="KAI3816018.1"/>
    <property type="molecule type" value="Genomic_DNA"/>
</dbReference>
<reference evidence="2" key="1">
    <citation type="journal article" date="2022" name="Mol. Ecol. Resour.">
        <title>The genomes of chicory, endive, great burdock and yacon provide insights into Asteraceae palaeo-polyploidization history and plant inulin production.</title>
        <authorList>
            <person name="Fan W."/>
            <person name="Wang S."/>
            <person name="Wang H."/>
            <person name="Wang A."/>
            <person name="Jiang F."/>
            <person name="Liu H."/>
            <person name="Zhao H."/>
            <person name="Xu D."/>
            <person name="Zhang Y."/>
        </authorList>
    </citation>
    <scope>NUCLEOTIDE SEQUENCE [LARGE SCALE GENOMIC DNA]</scope>
    <source>
        <strain evidence="2">cv. Yunnan</strain>
    </source>
</reference>
<name>A0ACB9J8L2_9ASTR</name>
<evidence type="ECO:0000313" key="2">
    <source>
        <dbReference type="Proteomes" id="UP001056120"/>
    </source>
</evidence>
<dbReference type="Proteomes" id="UP001056120">
    <property type="component" value="Linkage Group LG05"/>
</dbReference>
<proteinExistence type="predicted"/>
<gene>
    <name evidence="1" type="ORF">L1987_15703</name>
</gene>
<evidence type="ECO:0000313" key="1">
    <source>
        <dbReference type="EMBL" id="KAI3816018.1"/>
    </source>
</evidence>
<comment type="caution">
    <text evidence="1">The sequence shown here is derived from an EMBL/GenBank/DDBJ whole genome shotgun (WGS) entry which is preliminary data.</text>
</comment>
<accession>A0ACB9J8L2</accession>
<protein>
    <submittedName>
        <fullName evidence="1">Uncharacterized protein</fullName>
    </submittedName>
</protein>
<reference evidence="1 2" key="2">
    <citation type="journal article" date="2022" name="Mol. Ecol. Resour.">
        <title>The genomes of chicory, endive, great burdock and yacon provide insights into Asteraceae paleo-polyploidization history and plant inulin production.</title>
        <authorList>
            <person name="Fan W."/>
            <person name="Wang S."/>
            <person name="Wang H."/>
            <person name="Wang A."/>
            <person name="Jiang F."/>
            <person name="Liu H."/>
            <person name="Zhao H."/>
            <person name="Xu D."/>
            <person name="Zhang Y."/>
        </authorList>
    </citation>
    <scope>NUCLEOTIDE SEQUENCE [LARGE SCALE GENOMIC DNA]</scope>
    <source>
        <strain evidence="2">cv. Yunnan</strain>
        <tissue evidence="1">Leaves</tissue>
    </source>
</reference>
<sequence>MLDEIINYVQSIQKQVEFGFQQFLSMKLATVNPGLDFNVDNVCTKEIFQSSTSEFPALGCSLVNSAYYQLNWMDQVVSYCGLDIGINSTEMGLRSISAPISVPETFMDSSCFNVISSDLSSLFHSNSC</sequence>